<dbReference type="GO" id="GO:0003676">
    <property type="term" value="F:nucleic acid binding"/>
    <property type="evidence" value="ECO:0007669"/>
    <property type="project" value="InterPro"/>
</dbReference>
<dbReference type="AlphaFoldDB" id="A0A177AHG8"/>
<dbReference type="InterPro" id="IPR002156">
    <property type="entry name" value="RNaseH_domain"/>
</dbReference>
<comment type="similarity">
    <text evidence="2">Belongs to the RNase H family.</text>
</comment>
<keyword evidence="7" id="KW-0378">Hydrolase</keyword>
<dbReference type="GO" id="GO:0046872">
    <property type="term" value="F:metal ion binding"/>
    <property type="evidence" value="ECO:0007669"/>
    <property type="project" value="UniProtKB-KW"/>
</dbReference>
<feature type="domain" description="RNase H type-1" evidence="8">
    <location>
        <begin position="1"/>
        <end position="136"/>
    </location>
</feature>
<dbReference type="EMBL" id="KV441389">
    <property type="protein sequence ID" value="OAF61240.1"/>
    <property type="molecule type" value="Genomic_DNA"/>
</dbReference>
<dbReference type="PANTHER" id="PTHR10642:SF26">
    <property type="entry name" value="RIBONUCLEASE H1"/>
    <property type="match status" value="1"/>
</dbReference>
<dbReference type="RefSeq" id="XP_024326517.1">
    <property type="nucleotide sequence ID" value="XM_024465580.1"/>
</dbReference>
<dbReference type="GO" id="GO:0043137">
    <property type="term" value="P:DNA replication, removal of RNA primer"/>
    <property type="evidence" value="ECO:0007669"/>
    <property type="project" value="TreeGrafter"/>
</dbReference>
<dbReference type="InterPro" id="IPR050092">
    <property type="entry name" value="RNase_H"/>
</dbReference>
<dbReference type="InterPro" id="IPR012337">
    <property type="entry name" value="RNaseH-like_sf"/>
</dbReference>
<reference evidence="9" key="1">
    <citation type="submission" date="2016-03" db="EMBL/GenBank/DDBJ databases">
        <title>Updated assembly of Pseudogymnoascus destructans, the fungus causing white-nose syndrome of bats.</title>
        <authorList>
            <person name="Palmer J.M."/>
            <person name="Drees K.P."/>
            <person name="Foster J.T."/>
            <person name="Lindner D.L."/>
        </authorList>
    </citation>
    <scope>NUCLEOTIDE SEQUENCE [LARGE SCALE GENOMIC DNA]</scope>
    <source>
        <strain evidence="9">20631-21</strain>
    </source>
</reference>
<evidence type="ECO:0000256" key="2">
    <source>
        <dbReference type="ARBA" id="ARBA00005300"/>
    </source>
</evidence>
<evidence type="ECO:0000256" key="5">
    <source>
        <dbReference type="ARBA" id="ARBA00022723"/>
    </source>
</evidence>
<dbReference type="Pfam" id="PF00075">
    <property type="entry name" value="RNase_H"/>
    <property type="match status" value="1"/>
</dbReference>
<dbReference type="GO" id="GO:0004523">
    <property type="term" value="F:RNA-DNA hybrid ribonuclease activity"/>
    <property type="evidence" value="ECO:0007669"/>
    <property type="project" value="UniProtKB-EC"/>
</dbReference>
<evidence type="ECO:0000259" key="8">
    <source>
        <dbReference type="PROSITE" id="PS50879"/>
    </source>
</evidence>
<dbReference type="SUPFAM" id="SSF53098">
    <property type="entry name" value="Ribonuclease H-like"/>
    <property type="match status" value="1"/>
</dbReference>
<sequence length="136" mass="15028">MKIYVDGGCRENGTPGAYGAAAVVVKSRTGAVINSYGDFIPQDSRPTNQRAELMAIIRGLVMAINRNSDLQNRPSIDIKIHSDSRYAAVNCMTDWKHVWLGNGWRTSEGLPVLNQDLTRQAHQLIRSTPNFEASGR</sequence>
<gene>
    <name evidence="9" type="ORF">VC83_01908</name>
</gene>
<organism evidence="9">
    <name type="scientific">Pseudogymnoascus destructans</name>
    <dbReference type="NCBI Taxonomy" id="655981"/>
    <lineage>
        <taxon>Eukaryota</taxon>
        <taxon>Fungi</taxon>
        <taxon>Dikarya</taxon>
        <taxon>Ascomycota</taxon>
        <taxon>Pezizomycotina</taxon>
        <taxon>Leotiomycetes</taxon>
        <taxon>Thelebolales</taxon>
        <taxon>Thelebolaceae</taxon>
        <taxon>Pseudogymnoascus</taxon>
    </lineage>
</organism>
<name>A0A177AHG8_9PEZI</name>
<evidence type="ECO:0000256" key="6">
    <source>
        <dbReference type="ARBA" id="ARBA00022759"/>
    </source>
</evidence>
<protein>
    <recommendedName>
        <fullName evidence="3">ribonuclease H</fullName>
        <ecNumber evidence="3">3.1.26.4</ecNumber>
    </recommendedName>
</protein>
<dbReference type="OrthoDB" id="245563at2759"/>
<dbReference type="PANTHER" id="PTHR10642">
    <property type="entry name" value="RIBONUCLEASE H1"/>
    <property type="match status" value="1"/>
</dbReference>
<proteinExistence type="inferred from homology"/>
<evidence type="ECO:0000313" key="9">
    <source>
        <dbReference type="EMBL" id="OAF61240.1"/>
    </source>
</evidence>
<evidence type="ECO:0000256" key="1">
    <source>
        <dbReference type="ARBA" id="ARBA00000077"/>
    </source>
</evidence>
<evidence type="ECO:0000256" key="7">
    <source>
        <dbReference type="ARBA" id="ARBA00022801"/>
    </source>
</evidence>
<dbReference type="EC" id="3.1.26.4" evidence="3"/>
<dbReference type="GeneID" id="36284995"/>
<evidence type="ECO:0000256" key="3">
    <source>
        <dbReference type="ARBA" id="ARBA00012180"/>
    </source>
</evidence>
<dbReference type="PROSITE" id="PS50879">
    <property type="entry name" value="RNASE_H_1"/>
    <property type="match status" value="1"/>
</dbReference>
<keyword evidence="4" id="KW-0540">Nuclease</keyword>
<keyword evidence="6" id="KW-0255">Endonuclease</keyword>
<dbReference type="Gene3D" id="3.30.420.10">
    <property type="entry name" value="Ribonuclease H-like superfamily/Ribonuclease H"/>
    <property type="match status" value="1"/>
</dbReference>
<accession>A0A177AHG8</accession>
<keyword evidence="5" id="KW-0479">Metal-binding</keyword>
<comment type="catalytic activity">
    <reaction evidence="1">
        <text>Endonucleolytic cleavage to 5'-phosphomonoester.</text>
        <dbReference type="EC" id="3.1.26.4"/>
    </reaction>
</comment>
<dbReference type="Proteomes" id="UP000077154">
    <property type="component" value="Unassembled WGS sequence"/>
</dbReference>
<dbReference type="InterPro" id="IPR036397">
    <property type="entry name" value="RNaseH_sf"/>
</dbReference>
<evidence type="ECO:0000256" key="4">
    <source>
        <dbReference type="ARBA" id="ARBA00022722"/>
    </source>
</evidence>